<keyword evidence="2" id="KW-0238">DNA-binding</keyword>
<evidence type="ECO:0000313" key="5">
    <source>
        <dbReference type="EMBL" id="WZN47956.1"/>
    </source>
</evidence>
<evidence type="ECO:0000313" key="6">
    <source>
        <dbReference type="Proteomes" id="UP001449657"/>
    </source>
</evidence>
<protein>
    <submittedName>
        <fullName evidence="5">Helix-turn-helix transcriptional regulator</fullName>
    </submittedName>
</protein>
<keyword evidence="1" id="KW-0805">Transcription regulation</keyword>
<gene>
    <name evidence="5" type="ORF">WJU22_07170</name>
</gene>
<dbReference type="PANTHER" id="PTHR43280">
    <property type="entry name" value="ARAC-FAMILY TRANSCRIPTIONAL REGULATOR"/>
    <property type="match status" value="1"/>
</dbReference>
<evidence type="ECO:0000256" key="1">
    <source>
        <dbReference type="ARBA" id="ARBA00023015"/>
    </source>
</evidence>
<dbReference type="SMART" id="SM00342">
    <property type="entry name" value="HTH_ARAC"/>
    <property type="match status" value="1"/>
</dbReference>
<evidence type="ECO:0000256" key="2">
    <source>
        <dbReference type="ARBA" id="ARBA00023125"/>
    </source>
</evidence>
<dbReference type="InterPro" id="IPR018060">
    <property type="entry name" value="HTH_AraC"/>
</dbReference>
<keyword evidence="3" id="KW-0804">Transcription</keyword>
<dbReference type="Gene3D" id="1.10.10.60">
    <property type="entry name" value="Homeodomain-like"/>
    <property type="match status" value="1"/>
</dbReference>
<sequence>MERLQSLEEFYRAKQIPVPEGMNRELGHFNVFNSADYIGPETTLPYSRKDFYKVAFVSGRNRYFFADKILDMEQFGLFFANPQVPYQCEHLSEAQAGFFCIFNDAFFHGHSSMKLTDFPLFRPGGNPLICLPDAQVQPVIDLFRKMIEELHSDYAFKHDLLRNYTMELIHMGMKLQPAQVAASQTNAASRISSLFSDLLERQFPIESPRQQVNLRTAFDFATQLSIHVNHLNKALKDATGKSTSDHIADRVLQEAKALLRHTDWNVSEIGYSLGFQEPAHFNNFFKKKTQVTPRSFRTA</sequence>
<evidence type="ECO:0000259" key="4">
    <source>
        <dbReference type="PROSITE" id="PS01124"/>
    </source>
</evidence>
<dbReference type="Proteomes" id="UP001449657">
    <property type="component" value="Chromosome"/>
</dbReference>
<organism evidence="5 6">
    <name type="scientific">Chitinophaga caseinilytica</name>
    <dbReference type="NCBI Taxonomy" id="2267521"/>
    <lineage>
        <taxon>Bacteria</taxon>
        <taxon>Pseudomonadati</taxon>
        <taxon>Bacteroidota</taxon>
        <taxon>Chitinophagia</taxon>
        <taxon>Chitinophagales</taxon>
        <taxon>Chitinophagaceae</taxon>
        <taxon>Chitinophaga</taxon>
    </lineage>
</organism>
<dbReference type="EMBL" id="CP150096">
    <property type="protein sequence ID" value="WZN47956.1"/>
    <property type="molecule type" value="Genomic_DNA"/>
</dbReference>
<reference evidence="5 6" key="1">
    <citation type="submission" date="2024-03" db="EMBL/GenBank/DDBJ databases">
        <title>Chitinophaga caseinilytica sp. nov., a casein hydrolysing bacterium isolated from forest soil.</title>
        <authorList>
            <person name="Lee D.S."/>
            <person name="Han D.M."/>
            <person name="Baek J.H."/>
            <person name="Choi D.G."/>
            <person name="Jeon J.H."/>
            <person name="Jeon C.O."/>
        </authorList>
    </citation>
    <scope>NUCLEOTIDE SEQUENCE [LARGE SCALE GENOMIC DNA]</scope>
    <source>
        <strain evidence="5 6">KACC 19118</strain>
    </source>
</reference>
<dbReference type="PROSITE" id="PS01124">
    <property type="entry name" value="HTH_ARAC_FAMILY_2"/>
    <property type="match status" value="1"/>
</dbReference>
<evidence type="ECO:0000256" key="3">
    <source>
        <dbReference type="ARBA" id="ARBA00023163"/>
    </source>
</evidence>
<keyword evidence="6" id="KW-1185">Reference proteome</keyword>
<feature type="domain" description="HTH araC/xylS-type" evidence="4">
    <location>
        <begin position="189"/>
        <end position="299"/>
    </location>
</feature>
<dbReference type="SUPFAM" id="SSF46689">
    <property type="entry name" value="Homeodomain-like"/>
    <property type="match status" value="1"/>
</dbReference>
<accession>A0ABZ2Z6T0</accession>
<dbReference type="PANTHER" id="PTHR43280:SF32">
    <property type="entry name" value="TRANSCRIPTIONAL REGULATORY PROTEIN"/>
    <property type="match status" value="1"/>
</dbReference>
<dbReference type="InterPro" id="IPR009057">
    <property type="entry name" value="Homeodomain-like_sf"/>
</dbReference>
<dbReference type="RefSeq" id="WP_341842563.1">
    <property type="nucleotide sequence ID" value="NZ_CP149792.1"/>
</dbReference>
<proteinExistence type="predicted"/>
<dbReference type="InterPro" id="IPR037923">
    <property type="entry name" value="HTH-like"/>
</dbReference>
<dbReference type="Pfam" id="PF12833">
    <property type="entry name" value="HTH_18"/>
    <property type="match status" value="1"/>
</dbReference>
<name>A0ABZ2Z6T0_9BACT</name>
<dbReference type="SUPFAM" id="SSF51215">
    <property type="entry name" value="Regulatory protein AraC"/>
    <property type="match status" value="1"/>
</dbReference>